<dbReference type="GO" id="GO:0030134">
    <property type="term" value="C:COPII-coated ER to Golgi transport vesicle"/>
    <property type="evidence" value="ECO:0007669"/>
    <property type="project" value="TreeGrafter"/>
</dbReference>
<dbReference type="PANTHER" id="PTHR13144">
    <property type="entry name" value="TEX261 PROTEIN"/>
    <property type="match status" value="1"/>
</dbReference>
<organism evidence="8 9">
    <name type="scientific">Micractinium conductrix</name>
    <dbReference type="NCBI Taxonomy" id="554055"/>
    <lineage>
        <taxon>Eukaryota</taxon>
        <taxon>Viridiplantae</taxon>
        <taxon>Chlorophyta</taxon>
        <taxon>core chlorophytes</taxon>
        <taxon>Trebouxiophyceae</taxon>
        <taxon>Chlorellales</taxon>
        <taxon>Chlorellaceae</taxon>
        <taxon>Chlorella clade</taxon>
        <taxon>Micractinium</taxon>
    </lineage>
</organism>
<sequence>MVWEHPVSLLSVYAGFYLVIVFLSLSIACGLYYLAELCEEYVITAKRIIGHTIKAELLLHLVLLWDRLPLLCLGTGLAAHASYLCLLKPFPYVQLGSTAGITSVALWLASTGLWIRHFMGTYYTMEYIAAFLLLTTWLVPFAFFLGMSGDNAVLPGAGGYPYSVASSGSSGSLLQRTPSGRPAAAAPSGRKRRGLMLRIFDTLRRKRDAVLPELAKQLPDASHLLKEKI</sequence>
<evidence type="ECO:0000256" key="4">
    <source>
        <dbReference type="ARBA" id="ARBA00022989"/>
    </source>
</evidence>
<comment type="similarity">
    <text evidence="2">Belongs to the SVP26 family.</text>
</comment>
<keyword evidence="3 7" id="KW-0812">Transmembrane</keyword>
<comment type="subcellular location">
    <subcellularLocation>
        <location evidence="1">Membrane</location>
        <topology evidence="1">Multi-pass membrane protein</topology>
    </subcellularLocation>
</comment>
<feature type="region of interest" description="Disordered" evidence="6">
    <location>
        <begin position="171"/>
        <end position="190"/>
    </location>
</feature>
<evidence type="ECO:0000313" key="9">
    <source>
        <dbReference type="Proteomes" id="UP000239649"/>
    </source>
</evidence>
<protein>
    <submittedName>
        <fullName evidence="8">Transmembrane adaptor Erv26</fullName>
    </submittedName>
</protein>
<dbReference type="PANTHER" id="PTHR13144:SF0">
    <property type="entry name" value="PROTEIN TEX261"/>
    <property type="match status" value="1"/>
</dbReference>
<evidence type="ECO:0000256" key="2">
    <source>
        <dbReference type="ARBA" id="ARBA00008096"/>
    </source>
</evidence>
<proteinExistence type="inferred from homology"/>
<dbReference type="InterPro" id="IPR007277">
    <property type="entry name" value="Svp26/Tex261"/>
</dbReference>
<dbReference type="GO" id="GO:0097020">
    <property type="term" value="F:COPII receptor activity"/>
    <property type="evidence" value="ECO:0007669"/>
    <property type="project" value="InterPro"/>
</dbReference>
<evidence type="ECO:0000256" key="5">
    <source>
        <dbReference type="ARBA" id="ARBA00023136"/>
    </source>
</evidence>
<reference evidence="8 9" key="1">
    <citation type="journal article" date="2018" name="Plant J.">
        <title>Genome sequences of Chlorella sorokiniana UTEX 1602 and Micractinium conductrix SAG 241.80: implications to maltose excretion by a green alga.</title>
        <authorList>
            <person name="Arriola M.B."/>
            <person name="Velmurugan N."/>
            <person name="Zhang Y."/>
            <person name="Plunkett M.H."/>
            <person name="Hondzo H."/>
            <person name="Barney B.M."/>
        </authorList>
    </citation>
    <scope>NUCLEOTIDE SEQUENCE [LARGE SCALE GENOMIC DNA]</scope>
    <source>
        <strain evidence="8 9">SAG 241.80</strain>
    </source>
</reference>
<dbReference type="OrthoDB" id="28257at2759"/>
<dbReference type="GO" id="GO:0006888">
    <property type="term" value="P:endoplasmic reticulum to Golgi vesicle-mediated transport"/>
    <property type="evidence" value="ECO:0007669"/>
    <property type="project" value="InterPro"/>
</dbReference>
<evidence type="ECO:0000256" key="3">
    <source>
        <dbReference type="ARBA" id="ARBA00022692"/>
    </source>
</evidence>
<gene>
    <name evidence="8" type="ORF">C2E20_5003</name>
</gene>
<comment type="caution">
    <text evidence="8">The sequence shown here is derived from an EMBL/GenBank/DDBJ whole genome shotgun (WGS) entry which is preliminary data.</text>
</comment>
<evidence type="ECO:0000256" key="6">
    <source>
        <dbReference type="SAM" id="MobiDB-lite"/>
    </source>
</evidence>
<dbReference type="AlphaFoldDB" id="A0A2P6VC05"/>
<keyword evidence="4 7" id="KW-1133">Transmembrane helix</keyword>
<feature type="compositionally biased region" description="Low complexity" evidence="6">
    <location>
        <begin position="171"/>
        <end position="188"/>
    </location>
</feature>
<evidence type="ECO:0000313" key="8">
    <source>
        <dbReference type="EMBL" id="PSC71623.1"/>
    </source>
</evidence>
<dbReference type="GO" id="GO:0005789">
    <property type="term" value="C:endoplasmic reticulum membrane"/>
    <property type="evidence" value="ECO:0007669"/>
    <property type="project" value="TreeGrafter"/>
</dbReference>
<dbReference type="GO" id="GO:0000139">
    <property type="term" value="C:Golgi membrane"/>
    <property type="evidence" value="ECO:0007669"/>
    <property type="project" value="TreeGrafter"/>
</dbReference>
<dbReference type="Pfam" id="PF04148">
    <property type="entry name" value="Erv26"/>
    <property type="match status" value="1"/>
</dbReference>
<name>A0A2P6VC05_9CHLO</name>
<keyword evidence="5 7" id="KW-0472">Membrane</keyword>
<evidence type="ECO:0000256" key="7">
    <source>
        <dbReference type="SAM" id="Phobius"/>
    </source>
</evidence>
<keyword evidence="9" id="KW-1185">Reference proteome</keyword>
<feature type="transmembrane region" description="Helical" evidence="7">
    <location>
        <begin position="56"/>
        <end position="80"/>
    </location>
</feature>
<feature type="transmembrane region" description="Helical" evidence="7">
    <location>
        <begin position="12"/>
        <end position="35"/>
    </location>
</feature>
<accession>A0A2P6VC05</accession>
<dbReference type="Proteomes" id="UP000239649">
    <property type="component" value="Unassembled WGS sequence"/>
</dbReference>
<feature type="transmembrane region" description="Helical" evidence="7">
    <location>
        <begin position="127"/>
        <end position="147"/>
    </location>
</feature>
<evidence type="ECO:0000256" key="1">
    <source>
        <dbReference type="ARBA" id="ARBA00004141"/>
    </source>
</evidence>
<dbReference type="EMBL" id="LHPF02000014">
    <property type="protein sequence ID" value="PSC71623.1"/>
    <property type="molecule type" value="Genomic_DNA"/>
</dbReference>
<feature type="transmembrane region" description="Helical" evidence="7">
    <location>
        <begin position="92"/>
        <end position="115"/>
    </location>
</feature>